<dbReference type="GeneTree" id="ENSGT00940000156486"/>
<dbReference type="GO" id="GO:0005737">
    <property type="term" value="C:cytoplasm"/>
    <property type="evidence" value="ECO:0007669"/>
    <property type="project" value="TreeGrafter"/>
</dbReference>
<dbReference type="GO" id="GO:0047372">
    <property type="term" value="F:monoacylglycerol lipase activity"/>
    <property type="evidence" value="ECO:0007669"/>
    <property type="project" value="Ensembl"/>
</dbReference>
<evidence type="ECO:0000256" key="14">
    <source>
        <dbReference type="ARBA" id="ARBA00023369"/>
    </source>
</evidence>
<comment type="catalytic activity">
    <reaction evidence="14">
        <text>a triacylglycerol + H2O = a diacylglycerol + a fatty acid + H(+)</text>
        <dbReference type="Rhea" id="RHEA:12044"/>
        <dbReference type="ChEBI" id="CHEBI:15377"/>
        <dbReference type="ChEBI" id="CHEBI:15378"/>
        <dbReference type="ChEBI" id="CHEBI:17855"/>
        <dbReference type="ChEBI" id="CHEBI:18035"/>
        <dbReference type="ChEBI" id="CHEBI:28868"/>
        <dbReference type="EC" id="3.1.1.3"/>
    </reaction>
    <physiologicalReaction direction="left-to-right" evidence="14">
        <dbReference type="Rhea" id="RHEA:12045"/>
    </physiologicalReaction>
</comment>
<feature type="transmembrane region" description="Helical" evidence="24">
    <location>
        <begin position="143"/>
        <end position="165"/>
    </location>
</feature>
<organism evidence="26 27">
    <name type="scientific">Panthera leo</name>
    <name type="common">Lion</name>
    <dbReference type="NCBI Taxonomy" id="9689"/>
    <lineage>
        <taxon>Eukaryota</taxon>
        <taxon>Metazoa</taxon>
        <taxon>Chordata</taxon>
        <taxon>Craniata</taxon>
        <taxon>Vertebrata</taxon>
        <taxon>Euteleostomi</taxon>
        <taxon>Mammalia</taxon>
        <taxon>Eutheria</taxon>
        <taxon>Laurasiatheria</taxon>
        <taxon>Carnivora</taxon>
        <taxon>Feliformia</taxon>
        <taxon>Felidae</taxon>
        <taxon>Pantherinae</taxon>
        <taxon>Panthera</taxon>
    </lineage>
</organism>
<evidence type="ECO:0000256" key="22">
    <source>
        <dbReference type="ARBA" id="ARBA00083401"/>
    </source>
</evidence>
<dbReference type="InterPro" id="IPR029058">
    <property type="entry name" value="AB_hydrolase_fold"/>
</dbReference>
<dbReference type="Pfam" id="PF01764">
    <property type="entry name" value="Lipase_3"/>
    <property type="match status" value="1"/>
</dbReference>
<comment type="similarity">
    <text evidence="3">Belongs to the AB hydrolase superfamily. Lipase family.</text>
</comment>
<evidence type="ECO:0000313" key="27">
    <source>
        <dbReference type="Proteomes" id="UP000694399"/>
    </source>
</evidence>
<dbReference type="GO" id="GO:0019369">
    <property type="term" value="P:arachidonate metabolic process"/>
    <property type="evidence" value="ECO:0007669"/>
    <property type="project" value="Ensembl"/>
</dbReference>
<dbReference type="PANTHER" id="PTHR45792:SF2">
    <property type="entry name" value="DIACYLGLYCEROL LIPASE-BETA"/>
    <property type="match status" value="1"/>
</dbReference>
<gene>
    <name evidence="26" type="primary">DAGLB</name>
</gene>
<dbReference type="GO" id="GO:0005886">
    <property type="term" value="C:plasma membrane"/>
    <property type="evidence" value="ECO:0007669"/>
    <property type="project" value="UniProtKB-SubCell"/>
</dbReference>
<evidence type="ECO:0000256" key="19">
    <source>
        <dbReference type="ARBA" id="ARBA00056838"/>
    </source>
</evidence>
<evidence type="ECO:0000256" key="23">
    <source>
        <dbReference type="SAM" id="MobiDB-lite"/>
    </source>
</evidence>
<reference evidence="26" key="3">
    <citation type="submission" date="2025-09" db="UniProtKB">
        <authorList>
            <consortium name="Ensembl"/>
        </authorList>
    </citation>
    <scope>IDENTIFICATION</scope>
</reference>
<comment type="catalytic activity">
    <reaction evidence="15">
        <text>a 1,2-diacyl-sn-glycerol + H2O = a 2-acylglycerol + a fatty acid + H(+)</text>
        <dbReference type="Rhea" id="RHEA:33275"/>
        <dbReference type="ChEBI" id="CHEBI:15377"/>
        <dbReference type="ChEBI" id="CHEBI:15378"/>
        <dbReference type="ChEBI" id="CHEBI:17389"/>
        <dbReference type="ChEBI" id="CHEBI:17815"/>
        <dbReference type="ChEBI" id="CHEBI:28868"/>
        <dbReference type="EC" id="3.1.1.116"/>
    </reaction>
    <physiologicalReaction direction="left-to-right" evidence="15">
        <dbReference type="Rhea" id="RHEA:33276"/>
    </physiologicalReaction>
</comment>
<evidence type="ECO:0000259" key="25">
    <source>
        <dbReference type="Pfam" id="PF01764"/>
    </source>
</evidence>
<evidence type="ECO:0000256" key="3">
    <source>
        <dbReference type="ARBA" id="ARBA00010701"/>
    </source>
</evidence>
<keyword evidence="9" id="KW-0106">Calcium</keyword>
<comment type="subcellular location">
    <subcellularLocation>
        <location evidence="2">Cell membrane</location>
        <topology evidence="2">Multi-pass membrane protein</topology>
    </subcellularLocation>
</comment>
<dbReference type="Proteomes" id="UP000694399">
    <property type="component" value="Chromosome F1"/>
</dbReference>
<keyword evidence="4" id="KW-1003">Cell membrane</keyword>
<proteinExistence type="inferred from homology"/>
<dbReference type="GO" id="GO:0046340">
    <property type="term" value="P:diacylglycerol catabolic process"/>
    <property type="evidence" value="ECO:0007669"/>
    <property type="project" value="TreeGrafter"/>
</dbReference>
<accession>A0A8C9D725</accession>
<dbReference type="EC" id="3.1.1.116" evidence="16"/>
<dbReference type="GO" id="GO:0006640">
    <property type="term" value="P:monoacylglycerol biosynthetic process"/>
    <property type="evidence" value="ECO:0007669"/>
    <property type="project" value="Ensembl"/>
</dbReference>
<evidence type="ECO:0000256" key="24">
    <source>
        <dbReference type="SAM" id="Phobius"/>
    </source>
</evidence>
<feature type="domain" description="Fungal lipase-type" evidence="25">
    <location>
        <begin position="458"/>
        <end position="591"/>
    </location>
</feature>
<evidence type="ECO:0000256" key="2">
    <source>
        <dbReference type="ARBA" id="ARBA00004651"/>
    </source>
</evidence>
<dbReference type="GO" id="GO:1901696">
    <property type="term" value="P:cannabinoid biosynthetic process"/>
    <property type="evidence" value="ECO:0007669"/>
    <property type="project" value="Ensembl"/>
</dbReference>
<comment type="catalytic activity">
    <reaction evidence="18">
        <text>1,2,3-tri-(5Z,8Z,11Z,14Z-eicosatetraenoyl)-glycerol + H2O = 1,2-di-(5Z,8Z,11Z,14Z-eicosatetraenoyl)-glycerol + (5Z,8Z,11Z,14Z)-eicosatetraenoate + H(+)</text>
        <dbReference type="Rhea" id="RHEA:63432"/>
        <dbReference type="ChEBI" id="CHEBI:15377"/>
        <dbReference type="ChEBI" id="CHEBI:15378"/>
        <dbReference type="ChEBI" id="CHEBI:32395"/>
        <dbReference type="ChEBI" id="CHEBI:147308"/>
        <dbReference type="ChEBI" id="CHEBI:228166"/>
    </reaction>
    <physiologicalReaction direction="left-to-right" evidence="18">
        <dbReference type="Rhea" id="RHEA:63433"/>
    </physiologicalReaction>
</comment>
<evidence type="ECO:0000256" key="8">
    <source>
        <dbReference type="ARBA" id="ARBA00022801"/>
    </source>
</evidence>
<dbReference type="GO" id="GO:0010898">
    <property type="term" value="P:positive regulation of triglyceride catabolic process"/>
    <property type="evidence" value="ECO:0007669"/>
    <property type="project" value="Ensembl"/>
</dbReference>
<evidence type="ECO:0000256" key="13">
    <source>
        <dbReference type="ARBA" id="ARBA00023136"/>
    </source>
</evidence>
<dbReference type="FunFam" id="3.40.50.1820:FF:000064">
    <property type="entry name" value="Sn1-specific diacylglycerol lipase beta"/>
    <property type="match status" value="1"/>
</dbReference>
<feature type="compositionally biased region" description="Polar residues" evidence="23">
    <location>
        <begin position="11"/>
        <end position="23"/>
    </location>
</feature>
<evidence type="ECO:0000256" key="17">
    <source>
        <dbReference type="ARBA" id="ARBA00051030"/>
    </source>
</evidence>
<dbReference type="Ensembl" id="ENSPLOT00000021202.1">
    <property type="protein sequence ID" value="ENSPLOP00000019147.1"/>
    <property type="gene ID" value="ENSPLOG00000014032.1"/>
</dbReference>
<dbReference type="AlphaFoldDB" id="A0A8C9D725"/>
<reference evidence="26" key="2">
    <citation type="submission" date="2025-08" db="UniProtKB">
        <authorList>
            <consortium name="Ensembl"/>
        </authorList>
    </citation>
    <scope>IDENTIFICATION</scope>
</reference>
<feature type="transmembrane region" description="Helical" evidence="24">
    <location>
        <begin position="106"/>
        <end position="131"/>
    </location>
</feature>
<protein>
    <recommendedName>
        <fullName evidence="20">Diacylglycerol lipase-beta</fullName>
        <ecNumber evidence="16">3.1.1.116</ecNumber>
    </recommendedName>
    <alternativeName>
        <fullName evidence="22">PUFA-specific triacylglycerol lipase</fullName>
    </alternativeName>
    <alternativeName>
        <fullName evidence="21">Sn1-specific diacylglycerol lipase beta</fullName>
    </alternativeName>
</protein>
<evidence type="ECO:0000256" key="12">
    <source>
        <dbReference type="ARBA" id="ARBA00023098"/>
    </source>
</evidence>
<dbReference type="GO" id="GO:0005654">
    <property type="term" value="C:nucleoplasm"/>
    <property type="evidence" value="ECO:0007669"/>
    <property type="project" value="Ensembl"/>
</dbReference>
<feature type="transmembrane region" description="Helical" evidence="24">
    <location>
        <begin position="525"/>
        <end position="544"/>
    </location>
</feature>
<keyword evidence="12" id="KW-0443">Lipid metabolism</keyword>
<evidence type="ECO:0000256" key="16">
    <source>
        <dbReference type="ARBA" id="ARBA00026104"/>
    </source>
</evidence>
<comment type="cofactor">
    <cofactor evidence="1">
        <name>Ca(2+)</name>
        <dbReference type="ChEBI" id="CHEBI:29108"/>
    </cofactor>
</comment>
<evidence type="ECO:0000256" key="9">
    <source>
        <dbReference type="ARBA" id="ARBA00022837"/>
    </source>
</evidence>
<keyword evidence="5" id="KW-0597">Phosphoprotein</keyword>
<feature type="transmembrane region" description="Helical" evidence="24">
    <location>
        <begin position="220"/>
        <end position="243"/>
    </location>
</feature>
<dbReference type="GO" id="GO:0050727">
    <property type="term" value="P:regulation of inflammatory response"/>
    <property type="evidence" value="ECO:0007669"/>
    <property type="project" value="Ensembl"/>
</dbReference>
<sequence length="788" mass="85680">MGILSERTSRPCKNSYQANQSPPGQRICAGAERLAAARGLSARAPDRALACACAESQSVWRRFPEGAGLRVAAGARQAGPRPGSGASAMPGMVLFGRRWAIASDDLVFPGFFELSLRVVWWIGILTLYLLHRGKLDCAGGVLLSSYLIVLIVLLAVIICTLTAIVCVSMKGTICNPGPRKSMAKLLYIRLALFLPEMGWASLGAAWIADDIQCDKTVVNGIIATVVVSWIIIVSTVVTIIVVFDPLGGKMAPYSSAGPNHLDSHESSQLLNGLKTAATSVWETRIKLLCCCVGKDDHTRVAFSSTAELFSTYFSDTDLVPSDIAAGLTLLHQQQDNIRNSQEPDEVISHSPGPPQEADLDAELENCHHYMQFAAAAYGWPLYIYRNPFTGLCKIGGDCCRTRTAEYDLVGGDQLSCHFGSILQTTGLQYRDFIHISFHDKVYELPFLVALDHRKESVVVAVRGTMSLQDILTDLSAESEDLNLDCGVQDCSAHKGISQAARYVYQRLINDGILSQAFSIAPEYRLVVVGHSLGAGAAALLAIMLRSSYPQLRCYAFSPPRGLLSKSLYEHSKNFTVSLVLGKDIIPRLSVTNLGDLKKRILRVIAHCDKPKYKILLRGCWYELFGGDPDNLPTELDGGAQGHLTQPLLGEQSLLTHGSPTYSFSSDSPLESPAKYPHLYPPGRIIHLEEEGTSGRFCRAAARYSARWAHESQFGKILIGPKMLTDHMPDVLMKALDSVVSDRAAYVFCPPGGGSNVDVVCQLQPRALAPVARAPVWTSHPHPKVPNPA</sequence>
<dbReference type="PANTHER" id="PTHR45792">
    <property type="entry name" value="DIACYLGLYCEROL LIPASE HOMOLOG-RELATED"/>
    <property type="match status" value="1"/>
</dbReference>
<evidence type="ECO:0000256" key="15">
    <source>
        <dbReference type="ARBA" id="ARBA00024531"/>
    </source>
</evidence>
<dbReference type="InterPro" id="IPR052214">
    <property type="entry name" value="DAG_Lipase-Related"/>
</dbReference>
<evidence type="ECO:0000256" key="4">
    <source>
        <dbReference type="ARBA" id="ARBA00022475"/>
    </source>
</evidence>
<keyword evidence="8" id="KW-0378">Hydrolase</keyword>
<evidence type="ECO:0000256" key="5">
    <source>
        <dbReference type="ARBA" id="ARBA00022553"/>
    </source>
</evidence>
<evidence type="ECO:0000256" key="21">
    <source>
        <dbReference type="ARBA" id="ARBA00082880"/>
    </source>
</evidence>
<evidence type="ECO:0000256" key="7">
    <source>
        <dbReference type="ARBA" id="ARBA00022723"/>
    </source>
</evidence>
<keyword evidence="6 24" id="KW-0812">Transmembrane</keyword>
<dbReference type="CDD" id="cd00519">
    <property type="entry name" value="Lipase_3"/>
    <property type="match status" value="1"/>
</dbReference>
<feature type="transmembrane region" description="Helical" evidence="24">
    <location>
        <begin position="186"/>
        <end position="208"/>
    </location>
</feature>
<dbReference type="InterPro" id="IPR002921">
    <property type="entry name" value="Fungal_lipase-type"/>
</dbReference>
<dbReference type="SUPFAM" id="SSF53474">
    <property type="entry name" value="alpha/beta-Hydrolases"/>
    <property type="match status" value="1"/>
</dbReference>
<keyword evidence="10" id="KW-0442">Lipid degradation</keyword>
<dbReference type="GO" id="GO:0001516">
    <property type="term" value="P:prostaglandin biosynthetic process"/>
    <property type="evidence" value="ECO:0007669"/>
    <property type="project" value="Ensembl"/>
</dbReference>
<reference evidence="26" key="1">
    <citation type="journal article" date="2019" name="bioRxiv">
        <title>Long live the king: chromosome-level assembly of the lion (Panthera leo) using linked-read, Hi-C, and long read data.</title>
        <authorList>
            <person name="Armstrong E.E."/>
            <person name="Taylor R.W."/>
            <person name="Miller D.E."/>
            <person name="Kaelin C."/>
            <person name="Barsh G."/>
            <person name="Hadly E.A."/>
            <person name="Petrov D."/>
        </authorList>
    </citation>
    <scope>NUCLEOTIDE SEQUENCE [LARGE SCALE GENOMIC DNA]</scope>
</reference>
<feature type="region of interest" description="Disordered" evidence="23">
    <location>
        <begin position="1"/>
        <end position="23"/>
    </location>
</feature>
<evidence type="ECO:0000256" key="18">
    <source>
        <dbReference type="ARBA" id="ARBA00052740"/>
    </source>
</evidence>
<evidence type="ECO:0000256" key="10">
    <source>
        <dbReference type="ARBA" id="ARBA00022963"/>
    </source>
</evidence>
<dbReference type="GO" id="GO:0046872">
    <property type="term" value="F:metal ion binding"/>
    <property type="evidence" value="ECO:0007669"/>
    <property type="project" value="UniProtKB-KW"/>
</dbReference>
<dbReference type="GO" id="GO:0007405">
    <property type="term" value="P:neuroblast proliferation"/>
    <property type="evidence" value="ECO:0007669"/>
    <property type="project" value="Ensembl"/>
</dbReference>
<dbReference type="OMA" id="KVWECRL"/>
<keyword evidence="13 24" id="KW-0472">Membrane</keyword>
<name>A0A8C9D725_PANLE</name>
<dbReference type="GO" id="GO:0004806">
    <property type="term" value="F:triacylglycerol lipase activity"/>
    <property type="evidence" value="ECO:0007669"/>
    <property type="project" value="UniProtKB-EC"/>
</dbReference>
<keyword evidence="11 24" id="KW-1133">Transmembrane helix</keyword>
<evidence type="ECO:0000256" key="11">
    <source>
        <dbReference type="ARBA" id="ARBA00022989"/>
    </source>
</evidence>
<comment type="catalytic activity">
    <reaction evidence="17">
        <text>1,2,3-(4Z,7Z,10Z,13Z,16Z,19Z-docosahexaenoyl)-glycerol + H2O = 1,2-di-(4Z,7Z,10Z,13Z,16Z,19Z-docosahexaenoyl)-glycerol + (4Z,7Z,10Z,13Z,16Z,19Z)-docosahexaenoate + H(+)</text>
        <dbReference type="Rhea" id="RHEA:63436"/>
        <dbReference type="ChEBI" id="CHEBI:15377"/>
        <dbReference type="ChEBI" id="CHEBI:15378"/>
        <dbReference type="ChEBI" id="CHEBI:77016"/>
        <dbReference type="ChEBI" id="CHEBI:147311"/>
        <dbReference type="ChEBI" id="CHEBI:228170"/>
    </reaction>
</comment>
<comment type="function">
    <text evidence="19">Lipase that catalyzes the hydrolysis of arachidonic acid (AA)-esterified diacylglycerols (DAGs) to produce the principal endocannabinoid, 2-arachidonoylglycerol (2-AG) which can be further cleaved by downstream enzymes to release arachidonic acid (AA) for cyclooxygenase (COX)-mediated eicosanoid production. Preferentially hydrolyzes DAGs at the sn-1 position in a calcium-dependent manner and has negligible activity against other lipids including monoacylglycerols and phospholipids. Plays a key role in the regulation of 2-AG and AA pools utilized by COX1/2 to generate lipid mediators of macrophage and microglia inflammatory responses. Also functions as a polyunsaturated fatty acids-specific triacylglycerol lipase in macrophages. Plays an important role to support the metabolic and signaling demands of macrophages.</text>
</comment>
<evidence type="ECO:0000256" key="6">
    <source>
        <dbReference type="ARBA" id="ARBA00022692"/>
    </source>
</evidence>
<keyword evidence="27" id="KW-1185">Reference proteome</keyword>
<keyword evidence="7" id="KW-0479">Metal-binding</keyword>
<evidence type="ECO:0000256" key="20">
    <source>
        <dbReference type="ARBA" id="ARBA00069149"/>
    </source>
</evidence>
<evidence type="ECO:0000256" key="1">
    <source>
        <dbReference type="ARBA" id="ARBA00001913"/>
    </source>
</evidence>
<dbReference type="Gene3D" id="3.40.50.1820">
    <property type="entry name" value="alpha/beta hydrolase"/>
    <property type="match status" value="1"/>
</dbReference>
<evidence type="ECO:0000313" key="26">
    <source>
        <dbReference type="Ensembl" id="ENSPLOP00000019147.1"/>
    </source>
</evidence>